<comment type="caution">
    <text evidence="1">The sequence shown here is derived from an EMBL/GenBank/DDBJ whole genome shotgun (WGS) entry which is preliminary data.</text>
</comment>
<feature type="non-terminal residue" evidence="1">
    <location>
        <position position="140"/>
    </location>
</feature>
<organism evidence="1">
    <name type="scientific">Solanum chilense</name>
    <name type="common">Tomato</name>
    <name type="synonym">Lycopersicon chilense</name>
    <dbReference type="NCBI Taxonomy" id="4083"/>
    <lineage>
        <taxon>Eukaryota</taxon>
        <taxon>Viridiplantae</taxon>
        <taxon>Streptophyta</taxon>
        <taxon>Embryophyta</taxon>
        <taxon>Tracheophyta</taxon>
        <taxon>Spermatophyta</taxon>
        <taxon>Magnoliopsida</taxon>
        <taxon>eudicotyledons</taxon>
        <taxon>Gunneridae</taxon>
        <taxon>Pentapetalae</taxon>
        <taxon>asterids</taxon>
        <taxon>lamiids</taxon>
        <taxon>Solanales</taxon>
        <taxon>Solanaceae</taxon>
        <taxon>Solanoideae</taxon>
        <taxon>Solaneae</taxon>
        <taxon>Solanum</taxon>
        <taxon>Solanum subgen. Lycopersicon</taxon>
    </lineage>
</organism>
<gene>
    <name evidence="1" type="ORF">EJD97_022942</name>
</gene>
<proteinExistence type="predicted"/>
<name>A0A6N2C620_SOLCI</name>
<accession>A0A6N2C620</accession>
<dbReference type="EMBL" id="RXGB01000733">
    <property type="protein sequence ID" value="TMX01969.1"/>
    <property type="molecule type" value="Genomic_DNA"/>
</dbReference>
<protein>
    <submittedName>
        <fullName evidence="1">Uncharacterized protein</fullName>
    </submittedName>
</protein>
<evidence type="ECO:0000313" key="1">
    <source>
        <dbReference type="EMBL" id="TMX01969.1"/>
    </source>
</evidence>
<dbReference type="AlphaFoldDB" id="A0A6N2C620"/>
<sequence length="140" mass="16009">MFNDEFHPANMKNPNDEIGIGEAEAEAEGEAQAEGSDLERKFPPTPIVGNNNPCDCNWWLRALKFTNSDRFAIRIYEKYHTCGSEHLTSHNPHVTAKVIGKYFEIGFPMVKAHPQDTCQINSAQNWVVRFQFFIVSYASW</sequence>
<reference evidence="1" key="1">
    <citation type="submission" date="2019-05" db="EMBL/GenBank/DDBJ databases">
        <title>The de novo reference genome and transcriptome assemblies of the wild tomato species Solanum chilense.</title>
        <authorList>
            <person name="Stam R."/>
            <person name="Nosenko T."/>
            <person name="Hoerger A.C."/>
            <person name="Stephan W."/>
            <person name="Seidel M.A."/>
            <person name="Kuhn J.M.M."/>
            <person name="Haberer G."/>
            <person name="Tellier A."/>
        </authorList>
    </citation>
    <scope>NUCLEOTIDE SEQUENCE</scope>
    <source>
        <tissue evidence="1">Mature leaves</tissue>
    </source>
</reference>